<name>E1RHS4_METP4</name>
<dbReference type="Gene3D" id="3.40.50.300">
    <property type="entry name" value="P-loop containing nucleotide triphosphate hydrolases"/>
    <property type="match status" value="1"/>
</dbReference>
<dbReference type="PROSITE" id="PS50893">
    <property type="entry name" value="ABC_TRANSPORTER_2"/>
    <property type="match status" value="1"/>
</dbReference>
<dbReference type="SUPFAM" id="SSF52540">
    <property type="entry name" value="P-loop containing nucleoside triphosphate hydrolases"/>
    <property type="match status" value="1"/>
</dbReference>
<evidence type="ECO:0000313" key="6">
    <source>
        <dbReference type="Proteomes" id="UP000006565"/>
    </source>
</evidence>
<dbReference type="KEGG" id="mpi:Mpet_1709"/>
<gene>
    <name evidence="5" type="ordered locus">Mpet_1709</name>
</gene>
<evidence type="ECO:0000259" key="4">
    <source>
        <dbReference type="PROSITE" id="PS50893"/>
    </source>
</evidence>
<dbReference type="HOGENOM" id="CLU_1217579_0_0_2"/>
<dbReference type="InterPro" id="IPR050095">
    <property type="entry name" value="ECF_ABC_transporter_ATP-bd"/>
</dbReference>
<dbReference type="STRING" id="679926.Mpet_1709"/>
<dbReference type="AlphaFoldDB" id="E1RHS4"/>
<dbReference type="EMBL" id="CP002117">
    <property type="protein sequence ID" value="ADN36462.1"/>
    <property type="molecule type" value="Genomic_DNA"/>
</dbReference>
<dbReference type="OrthoDB" id="40048at2157"/>
<dbReference type="GO" id="GO:0042626">
    <property type="term" value="F:ATPase-coupled transmembrane transporter activity"/>
    <property type="evidence" value="ECO:0007669"/>
    <property type="project" value="TreeGrafter"/>
</dbReference>
<keyword evidence="1" id="KW-0813">Transport</keyword>
<evidence type="ECO:0000256" key="1">
    <source>
        <dbReference type="ARBA" id="ARBA00022448"/>
    </source>
</evidence>
<dbReference type="InterPro" id="IPR003439">
    <property type="entry name" value="ABC_transporter-like_ATP-bd"/>
</dbReference>
<dbReference type="GO" id="GO:0043190">
    <property type="term" value="C:ATP-binding cassette (ABC) transporter complex"/>
    <property type="evidence" value="ECO:0007669"/>
    <property type="project" value="TreeGrafter"/>
</dbReference>
<keyword evidence="3" id="KW-0067">ATP-binding</keyword>
<evidence type="ECO:0000256" key="3">
    <source>
        <dbReference type="ARBA" id="ARBA00022840"/>
    </source>
</evidence>
<sequence length="189" mass="21467">MDISCNNIEFSRDEFTLGADARFSEGLHIVTGRIGSGKSTLAALLAGIGKPDKGTITTEGIGSRIFSMQFPEYHLTHMTIGKEIESWDLDLEPVMNTAGLRYKENRDPMTLSRGELKRLHLACIIQKEYDLMILDEPFSSLDCIWKRNFRDMLDEIRGGVRIIFTHESKILPDYDHLWNISDGILSKTE</sequence>
<keyword evidence="2" id="KW-0547">Nucleotide-binding</keyword>
<evidence type="ECO:0000256" key="2">
    <source>
        <dbReference type="ARBA" id="ARBA00022741"/>
    </source>
</evidence>
<keyword evidence="6" id="KW-1185">Reference proteome</keyword>
<dbReference type="GeneID" id="9744181"/>
<dbReference type="RefSeq" id="WP_013329639.1">
    <property type="nucleotide sequence ID" value="NC_014507.1"/>
</dbReference>
<accession>E1RHS4</accession>
<dbReference type="PANTHER" id="PTHR43553">
    <property type="entry name" value="HEAVY METAL TRANSPORTER"/>
    <property type="match status" value="1"/>
</dbReference>
<dbReference type="InterPro" id="IPR027417">
    <property type="entry name" value="P-loop_NTPase"/>
</dbReference>
<dbReference type="GO" id="GO:0016887">
    <property type="term" value="F:ATP hydrolysis activity"/>
    <property type="evidence" value="ECO:0007669"/>
    <property type="project" value="InterPro"/>
</dbReference>
<organism evidence="5 6">
    <name type="scientific">Methanolacinia petrolearia (strain DSM 11571 / OCM 486 / SEBR 4847)</name>
    <name type="common">Methanoplanus petrolearius</name>
    <dbReference type="NCBI Taxonomy" id="679926"/>
    <lineage>
        <taxon>Archaea</taxon>
        <taxon>Methanobacteriati</taxon>
        <taxon>Methanobacteriota</taxon>
        <taxon>Stenosarchaea group</taxon>
        <taxon>Methanomicrobia</taxon>
        <taxon>Methanomicrobiales</taxon>
        <taxon>Methanomicrobiaceae</taxon>
        <taxon>Methanolacinia</taxon>
    </lineage>
</organism>
<dbReference type="GO" id="GO:0005524">
    <property type="term" value="F:ATP binding"/>
    <property type="evidence" value="ECO:0007669"/>
    <property type="project" value="UniProtKB-KW"/>
</dbReference>
<reference evidence="5 6" key="1">
    <citation type="journal article" date="2010" name="Stand. Genomic Sci.">
        <title>Complete genome sequence of Methanoplanus petrolearius type strain (SEBR 4847).</title>
        <authorList>
            <person name="Brambilla E."/>
            <person name="Djao O.D."/>
            <person name="Daligault H."/>
            <person name="Lapidus A."/>
            <person name="Lucas S."/>
            <person name="Hammon N."/>
            <person name="Nolan M."/>
            <person name="Tice H."/>
            <person name="Cheng J.F."/>
            <person name="Han C."/>
            <person name="Tapia R."/>
            <person name="Goodwin L."/>
            <person name="Pitluck S."/>
            <person name="Liolios K."/>
            <person name="Ivanova N."/>
            <person name="Mavromatis K."/>
            <person name="Mikhailova N."/>
            <person name="Pati A."/>
            <person name="Chen A."/>
            <person name="Palaniappan K."/>
            <person name="Land M."/>
            <person name="Hauser L."/>
            <person name="Chang Y.J."/>
            <person name="Jeffries C.D."/>
            <person name="Rohde M."/>
            <person name="Spring S."/>
            <person name="Sikorski J."/>
            <person name="Goker M."/>
            <person name="Woyke T."/>
            <person name="Bristow J."/>
            <person name="Eisen J.A."/>
            <person name="Markowitz V."/>
            <person name="Hugenholtz P."/>
            <person name="Kyrpides N.C."/>
            <person name="Klenk H.P."/>
        </authorList>
    </citation>
    <scope>NUCLEOTIDE SEQUENCE [LARGE SCALE GENOMIC DNA]</scope>
    <source>
        <strain evidence="6">DSM 11571 / OCM 486 / SEBR 4847</strain>
    </source>
</reference>
<dbReference type="eggNOG" id="arCOG00189">
    <property type="taxonomic scope" value="Archaea"/>
</dbReference>
<dbReference type="Proteomes" id="UP000006565">
    <property type="component" value="Chromosome"/>
</dbReference>
<evidence type="ECO:0000313" key="5">
    <source>
        <dbReference type="EMBL" id="ADN36462.1"/>
    </source>
</evidence>
<feature type="domain" description="ABC transporter" evidence="4">
    <location>
        <begin position="1"/>
        <end position="189"/>
    </location>
</feature>
<proteinExistence type="predicted"/>
<protein>
    <submittedName>
        <fullName evidence="5">ABC transporter related protein</fullName>
    </submittedName>
</protein>
<dbReference type="Pfam" id="PF00005">
    <property type="entry name" value="ABC_tran"/>
    <property type="match status" value="1"/>
</dbReference>